<dbReference type="PANTHER" id="PTHR21818:SF0">
    <property type="entry name" value="FANCONI ANEMIA GROUP I PROTEIN"/>
    <property type="match status" value="1"/>
</dbReference>
<proteinExistence type="predicted"/>
<reference evidence="2" key="1">
    <citation type="submission" date="2015-12" db="EMBL/GenBank/DDBJ databases">
        <title>Update maize B73 reference genome by single molecule sequencing technologies.</title>
        <authorList>
            <consortium name="Maize Genome Sequencing Project"/>
            <person name="Ware D."/>
        </authorList>
    </citation>
    <scope>NUCLEOTIDE SEQUENCE</scope>
    <source>
        <tissue evidence="2">Seedling</tissue>
    </source>
</reference>
<feature type="domain" description="FANCI solenoid 4" evidence="1">
    <location>
        <begin position="118"/>
        <end position="218"/>
    </location>
</feature>
<dbReference type="EMBL" id="CM000785">
    <property type="protein sequence ID" value="AQL03701.1"/>
    <property type="molecule type" value="Genomic_DNA"/>
</dbReference>
<dbReference type="ExpressionAtlas" id="A0A1D6P0U4">
    <property type="expression patterns" value="baseline and differential"/>
</dbReference>
<dbReference type="AlphaFoldDB" id="A0A1D6P0U4"/>
<dbReference type="Pfam" id="PF14678">
    <property type="entry name" value="FANCI_S4"/>
    <property type="match status" value="1"/>
</dbReference>
<organism evidence="2">
    <name type="scientific">Zea mays</name>
    <name type="common">Maize</name>
    <dbReference type="NCBI Taxonomy" id="4577"/>
    <lineage>
        <taxon>Eukaryota</taxon>
        <taxon>Viridiplantae</taxon>
        <taxon>Streptophyta</taxon>
        <taxon>Embryophyta</taxon>
        <taxon>Tracheophyta</taxon>
        <taxon>Spermatophyta</taxon>
        <taxon>Magnoliopsida</taxon>
        <taxon>Liliopsida</taxon>
        <taxon>Poales</taxon>
        <taxon>Poaceae</taxon>
        <taxon>PACMAD clade</taxon>
        <taxon>Panicoideae</taxon>
        <taxon>Andropogonodae</taxon>
        <taxon>Andropogoneae</taxon>
        <taxon>Tripsacinae</taxon>
        <taxon>Zea</taxon>
    </lineage>
</organism>
<dbReference type="InterPro" id="IPR029314">
    <property type="entry name" value="FANCI_S4"/>
</dbReference>
<sequence length="222" mass="25540">MQGRRRSPSRDSTTTKQDDYVPDTLHTKQMIEQDGLNCSVHSDILVQKHLLLGHCKELRGSPLVRFIEAFGTAFSRTTFCVPISEVINDMLLSHFQQIRTFIQMRTNLKVVDNSGAKQIAPKGYRQSIPSLKFQKLAEVTCKMLTAPLYDFVFQQNQQIPIKGNLAKIRRETKCIPDLIFQIEDYEKYLIQLSKLTKVNLLRHVKRSVARDFQMQASVLSVL</sequence>
<dbReference type="STRING" id="4577.A0A1D6P0U4"/>
<accession>A0A1D6P0U4</accession>
<dbReference type="InterPro" id="IPR026171">
    <property type="entry name" value="FANCI"/>
</dbReference>
<dbReference type="GO" id="GO:0006281">
    <property type="term" value="P:DNA repair"/>
    <property type="evidence" value="ECO:0007669"/>
    <property type="project" value="InterPro"/>
</dbReference>
<gene>
    <name evidence="2" type="ORF">ZEAMMB73_Zm00001d046069</name>
</gene>
<evidence type="ECO:0000259" key="1">
    <source>
        <dbReference type="Pfam" id="PF14678"/>
    </source>
</evidence>
<dbReference type="PANTHER" id="PTHR21818">
    <property type="entry name" value="BC025462 PROTEIN"/>
    <property type="match status" value="1"/>
</dbReference>
<evidence type="ECO:0000313" key="2">
    <source>
        <dbReference type="EMBL" id="AQL03701.1"/>
    </source>
</evidence>
<protein>
    <recommendedName>
        <fullName evidence="1">FANCI solenoid 4 domain-containing protein</fullName>
    </recommendedName>
</protein>
<dbReference type="InParanoid" id="A0A1D6P0U4"/>
<name>A0A1D6P0U4_MAIZE</name>